<protein>
    <submittedName>
        <fullName evidence="4">Transmembrane protein 41A</fullName>
    </submittedName>
</protein>
<dbReference type="PANTHER" id="PTHR46826:SF1">
    <property type="entry name" value="TVP38_TMEM64 FAMILY MEMBRANE PROTEIN YDJX"/>
    <property type="match status" value="1"/>
</dbReference>
<dbReference type="InterPro" id="IPR032816">
    <property type="entry name" value="VTT_dom"/>
</dbReference>
<keyword evidence="1" id="KW-0472">Membrane</keyword>
<dbReference type="AlphaFoldDB" id="A0A9N8DZC0"/>
<feature type="chain" id="PRO_5040156955" evidence="2">
    <location>
        <begin position="29"/>
        <end position="363"/>
    </location>
</feature>
<gene>
    <name evidence="4" type="ORF">SEMRO_472_G149870.1</name>
</gene>
<keyword evidence="5" id="KW-1185">Reference proteome</keyword>
<feature type="transmembrane region" description="Helical" evidence="1">
    <location>
        <begin position="290"/>
        <end position="308"/>
    </location>
</feature>
<dbReference type="PANTHER" id="PTHR46826">
    <property type="match status" value="1"/>
</dbReference>
<dbReference type="InterPro" id="IPR053240">
    <property type="entry name" value="VTT_domain"/>
</dbReference>
<feature type="domain" description="VTT" evidence="3">
    <location>
        <begin position="195"/>
        <end position="312"/>
    </location>
</feature>
<feature type="transmembrane region" description="Helical" evidence="1">
    <location>
        <begin position="264"/>
        <end position="283"/>
    </location>
</feature>
<evidence type="ECO:0000256" key="2">
    <source>
        <dbReference type="SAM" id="SignalP"/>
    </source>
</evidence>
<comment type="caution">
    <text evidence="4">The sequence shown here is derived from an EMBL/GenBank/DDBJ whole genome shotgun (WGS) entry which is preliminary data.</text>
</comment>
<proteinExistence type="predicted"/>
<reference evidence="4" key="1">
    <citation type="submission" date="2020-06" db="EMBL/GenBank/DDBJ databases">
        <authorList>
            <consortium name="Plant Systems Biology data submission"/>
        </authorList>
    </citation>
    <scope>NUCLEOTIDE SEQUENCE</scope>
    <source>
        <strain evidence="4">D6</strain>
    </source>
</reference>
<evidence type="ECO:0000259" key="3">
    <source>
        <dbReference type="Pfam" id="PF09335"/>
    </source>
</evidence>
<organism evidence="4 5">
    <name type="scientific">Seminavis robusta</name>
    <dbReference type="NCBI Taxonomy" id="568900"/>
    <lineage>
        <taxon>Eukaryota</taxon>
        <taxon>Sar</taxon>
        <taxon>Stramenopiles</taxon>
        <taxon>Ochrophyta</taxon>
        <taxon>Bacillariophyta</taxon>
        <taxon>Bacillariophyceae</taxon>
        <taxon>Bacillariophycidae</taxon>
        <taxon>Naviculales</taxon>
        <taxon>Naviculaceae</taxon>
        <taxon>Seminavis</taxon>
    </lineage>
</organism>
<feature type="transmembrane region" description="Helical" evidence="1">
    <location>
        <begin position="328"/>
        <end position="346"/>
    </location>
</feature>
<dbReference type="Pfam" id="PF09335">
    <property type="entry name" value="VTT_dom"/>
    <property type="match status" value="1"/>
</dbReference>
<feature type="signal peptide" evidence="2">
    <location>
        <begin position="1"/>
        <end position="28"/>
    </location>
</feature>
<feature type="transmembrane region" description="Helical" evidence="1">
    <location>
        <begin position="215"/>
        <end position="236"/>
    </location>
</feature>
<dbReference type="EMBL" id="CAICTM010000471">
    <property type="protein sequence ID" value="CAB9511179.1"/>
    <property type="molecule type" value="Genomic_DNA"/>
</dbReference>
<dbReference type="OrthoDB" id="166803at2759"/>
<sequence>MVYYHSSHNRRHQQRLLVLSLALSAAGAFAPNTIQPRARNLLTLRHVGNKWQIPFMTEAELEQTQESKTMIQASDFETPGTSGSSDSPFAFFFPQDTTEGTNQSMGNLVDRLDDNNNSKAITDNLVPIVTALAALAVGAGMTGILPAADISDAVGQFFQDPTAALEQVTDLVAGMGPAGPLYFGLMYTIAEVLAIPAIPLTASAGYLFGVSTGTLVVLVSASIAASISFVIGRTLLRTTVEQWMQETPKFAKMDKAIGKEGFKLMLLLRLSPLFPFALSNYLYGATSIDFASFFWGTLLGFAPGTLAYVYTGVVGKALTVGGDGVQPWYVYAGGAVLLGGLVKLLVDVASNIVAEIEEDNNDA</sequence>
<keyword evidence="1 4" id="KW-0812">Transmembrane</keyword>
<keyword evidence="1" id="KW-1133">Transmembrane helix</keyword>
<dbReference type="Proteomes" id="UP001153069">
    <property type="component" value="Unassembled WGS sequence"/>
</dbReference>
<evidence type="ECO:0000256" key="1">
    <source>
        <dbReference type="SAM" id="Phobius"/>
    </source>
</evidence>
<accession>A0A9N8DZC0</accession>
<name>A0A9N8DZC0_9STRA</name>
<feature type="transmembrane region" description="Helical" evidence="1">
    <location>
        <begin position="181"/>
        <end position="208"/>
    </location>
</feature>
<keyword evidence="2" id="KW-0732">Signal</keyword>
<evidence type="ECO:0000313" key="4">
    <source>
        <dbReference type="EMBL" id="CAB9511179.1"/>
    </source>
</evidence>
<evidence type="ECO:0000313" key="5">
    <source>
        <dbReference type="Proteomes" id="UP001153069"/>
    </source>
</evidence>